<dbReference type="EMBL" id="CP108330">
    <property type="protein sequence ID" value="WUR37571.1"/>
    <property type="molecule type" value="Genomic_DNA"/>
</dbReference>
<name>A0ABZ1UYW9_9ACTN</name>
<evidence type="ECO:0000313" key="1">
    <source>
        <dbReference type="EMBL" id="WUR37571.1"/>
    </source>
</evidence>
<evidence type="ECO:0000313" key="2">
    <source>
        <dbReference type="Proteomes" id="UP001432161"/>
    </source>
</evidence>
<proteinExistence type="predicted"/>
<protein>
    <submittedName>
        <fullName evidence="1">Uncharacterized protein</fullName>
    </submittedName>
</protein>
<dbReference type="Proteomes" id="UP001432161">
    <property type="component" value="Chromosome"/>
</dbReference>
<organism evidence="1 2">
    <name type="scientific">Streptomyces griseoaurantiacus</name>
    <dbReference type="NCBI Taxonomy" id="68213"/>
    <lineage>
        <taxon>Bacteria</taxon>
        <taxon>Bacillati</taxon>
        <taxon>Actinomycetota</taxon>
        <taxon>Actinomycetes</taxon>
        <taxon>Kitasatosporales</taxon>
        <taxon>Streptomycetaceae</taxon>
        <taxon>Streptomyces</taxon>
        <taxon>Streptomyces aurantiacus group</taxon>
    </lineage>
</organism>
<reference evidence="1" key="1">
    <citation type="submission" date="2022-10" db="EMBL/GenBank/DDBJ databases">
        <title>The complete genomes of actinobacterial strains from the NBC collection.</title>
        <authorList>
            <person name="Joergensen T.S."/>
            <person name="Alvarez Arevalo M."/>
            <person name="Sterndorff E.B."/>
            <person name="Faurdal D."/>
            <person name="Vuksanovic O."/>
            <person name="Mourched A.-S."/>
            <person name="Charusanti P."/>
            <person name="Shaw S."/>
            <person name="Blin K."/>
            <person name="Weber T."/>
        </authorList>
    </citation>
    <scope>NUCLEOTIDE SEQUENCE</scope>
    <source>
        <strain evidence="1">NBC_00489</strain>
    </source>
</reference>
<gene>
    <name evidence="1" type="ORF">OHN36_10385</name>
</gene>
<sequence length="274" mass="27463">MSTDTGSSRGAAGGVLLLCRAGPDAVAPVVPLLRERTGIAGAGDGWTLLVPEGEPWRNGETVERVATGWAFALAVGVSWPVLAVWWDADRSGCVLASGFRRPVPYVWLGNGTAVGEDEAMRTLGEGLGLGAGAGAGALLALTRPEPSVDGIGRLRGLLAALAGLGLRLPDGVAPGETVEGLREVVREVVPEGAVRERVEVGGGVRAAGAGAEAGGSGVSGGTGARVVAWVQVGLGVPVLVWGVRRRRAGWVVAGLVLVGDGVVGGVRAGAWGRA</sequence>
<keyword evidence="2" id="KW-1185">Reference proteome</keyword>
<accession>A0ABZ1UYW9</accession>